<sequence>MGKFHSSLSRRDFMKGLGLAGAGIGAVAAAAPVFHDLDEVASADSSVNKRPWWVREVDKPTIEIDWSKTSSLPFPQEGCHLPPLLAEFVGWDRVNSAMAQGVAALNAGAKKTGSKEAISLLDTSMQEAAWPHFIAHAGWREPVYPALEGAAPIPELVGQTYTHESFGVPRWESTPEENFALLKSAMRFFGAGQIASIELDANVKSMFYPVDASRMFFNGPPMAYGFEDCDNGYVTDTHFIIPNKARWVVTYTTPMPKEMYRTAPSGVCYAANMSRYRLNQETMACVQKFLLGLGYQGLQSAPWPNGICPSPAVATLSGLGEMDRINQCVIPEEGAVVGIYKFITDLPLPVSKPIDFGAFRFCHSCRKCADTCPAKAISFEEEPTWEPAGPWSTGGKKAYYKNEPECKLYQHSTGATCQICTGVCVFNVNTKAMIHEIVKSTLSTTGIFNSFLWKADVAFGYGHHDAAEWWDLDLPRYGFDTTMGVRDGGYGK</sequence>
<reference evidence="12 14" key="1">
    <citation type="submission" date="2015-03" db="EMBL/GenBank/DDBJ databases">
        <title>Genomic characterization of Dehalococcoides mccartyi strain 11a5, an unusal plasmid-containing chloroethene dechlorinator.</title>
        <authorList>
            <person name="Zhao S."/>
            <person name="Ding C."/>
            <person name="He J."/>
        </authorList>
    </citation>
    <scope>NUCLEOTIDE SEQUENCE [LARGE SCALE GENOMIC DNA]</scope>
    <source>
        <strain evidence="12 14">11a5</strain>
    </source>
</reference>
<evidence type="ECO:0000256" key="4">
    <source>
        <dbReference type="ARBA" id="ARBA00022723"/>
    </source>
</evidence>
<name>A0A142VC41_9CHLR</name>
<evidence type="ECO:0000256" key="9">
    <source>
        <dbReference type="ARBA" id="ARBA00023136"/>
    </source>
</evidence>
<dbReference type="GO" id="GO:0051539">
    <property type="term" value="F:4 iron, 4 sulfur cluster binding"/>
    <property type="evidence" value="ECO:0007669"/>
    <property type="project" value="UniProtKB-KW"/>
</dbReference>
<keyword evidence="4" id="KW-0479">Metal-binding</keyword>
<evidence type="ECO:0000256" key="2">
    <source>
        <dbReference type="ARBA" id="ARBA00022475"/>
    </source>
</evidence>
<evidence type="ECO:0000259" key="11">
    <source>
        <dbReference type="PROSITE" id="PS51379"/>
    </source>
</evidence>
<dbReference type="InterPro" id="IPR028894">
    <property type="entry name" value="RDH_dom"/>
</dbReference>
<evidence type="ECO:0000313" key="14">
    <source>
        <dbReference type="Proteomes" id="UP000076394"/>
    </source>
</evidence>
<dbReference type="PROSITE" id="PS00198">
    <property type="entry name" value="4FE4S_FER_1"/>
    <property type="match status" value="1"/>
</dbReference>
<accession>A0A142VC41</accession>
<dbReference type="InterPro" id="IPR006311">
    <property type="entry name" value="TAT_signal"/>
</dbReference>
<evidence type="ECO:0000256" key="6">
    <source>
        <dbReference type="ARBA" id="ARBA00022737"/>
    </source>
</evidence>
<evidence type="ECO:0000313" key="12">
    <source>
        <dbReference type="EMBL" id="AMU87332.1"/>
    </source>
</evidence>
<dbReference type="PROSITE" id="PS51318">
    <property type="entry name" value="TAT"/>
    <property type="match status" value="1"/>
</dbReference>
<dbReference type="Pfam" id="PF13486">
    <property type="entry name" value="Dehalogenase"/>
    <property type="match status" value="1"/>
</dbReference>
<evidence type="ECO:0000256" key="5">
    <source>
        <dbReference type="ARBA" id="ARBA00022729"/>
    </source>
</evidence>
<feature type="domain" description="4Fe-4S ferredoxin-type" evidence="11">
    <location>
        <begin position="352"/>
        <end position="382"/>
    </location>
</feature>
<evidence type="ECO:0000256" key="1">
    <source>
        <dbReference type="ARBA" id="ARBA00004236"/>
    </source>
</evidence>
<dbReference type="Pfam" id="PF13484">
    <property type="entry name" value="Fer4_16"/>
    <property type="match status" value="1"/>
</dbReference>
<reference evidence="13 15" key="2">
    <citation type="journal article" date="2017" name="FEMS Microbiol. Ecol.">
        <title>Reconstructed genomes of novel Dehalococcoides mccartyi strains from 1,2,3,4-tetrachlorodibenzo-p-dioxin-dechlorinating enrichment cultures reveal divergent reductive dehalogenase gene profiles.</title>
        <authorList>
            <person name="Dam H.T."/>
            <person name="Vollmers J."/>
            <person name="Kaster A.K."/>
            <person name="Haggblom M.M."/>
        </authorList>
    </citation>
    <scope>NUCLEOTIDE SEQUENCE [LARGE SCALE GENOMIC DNA]</scope>
    <source>
        <strain evidence="13 15">H1-3-2.001</strain>
    </source>
</reference>
<evidence type="ECO:0000313" key="15">
    <source>
        <dbReference type="Proteomes" id="UP000233649"/>
    </source>
</evidence>
<keyword evidence="5" id="KW-0732">Signal</keyword>
<comment type="cofactor">
    <cofactor evidence="10">
        <name>corrinoid</name>
        <dbReference type="ChEBI" id="CHEBI:33913"/>
    </cofactor>
</comment>
<dbReference type="PROSITE" id="PS51379">
    <property type="entry name" value="4FE4S_FER_2"/>
    <property type="match status" value="1"/>
</dbReference>
<keyword evidence="2" id="KW-1003">Cell membrane</keyword>
<dbReference type="NCBIfam" id="TIGR02486">
    <property type="entry name" value="RDH"/>
    <property type="match status" value="1"/>
</dbReference>
<keyword evidence="7" id="KW-0408">Iron</keyword>
<keyword evidence="3" id="KW-0004">4Fe-4S</keyword>
<keyword evidence="9" id="KW-0472">Membrane</keyword>
<dbReference type="RefSeq" id="WP_015408026.1">
    <property type="nucleotide sequence ID" value="NZ_AP024514.1"/>
</dbReference>
<dbReference type="GO" id="GO:0005886">
    <property type="term" value="C:plasma membrane"/>
    <property type="evidence" value="ECO:0007669"/>
    <property type="project" value="UniProtKB-SubCell"/>
</dbReference>
<evidence type="ECO:0000256" key="10">
    <source>
        <dbReference type="ARBA" id="ARBA00029374"/>
    </source>
</evidence>
<dbReference type="Proteomes" id="UP000233649">
    <property type="component" value="Unassembled WGS sequence"/>
</dbReference>
<dbReference type="AlphaFoldDB" id="A0A142VC41"/>
<dbReference type="PATRIC" id="fig|61435.6.peg.154"/>
<dbReference type="NCBIfam" id="TIGR01409">
    <property type="entry name" value="TAT_signal_seq"/>
    <property type="match status" value="1"/>
</dbReference>
<dbReference type="SUPFAM" id="SSF54862">
    <property type="entry name" value="4Fe-4S ferredoxins"/>
    <property type="match status" value="1"/>
</dbReference>
<evidence type="ECO:0000313" key="13">
    <source>
        <dbReference type="EMBL" id="PKH46341.1"/>
    </source>
</evidence>
<evidence type="ECO:0000256" key="8">
    <source>
        <dbReference type="ARBA" id="ARBA00023014"/>
    </source>
</evidence>
<dbReference type="EMBL" id="CP011127">
    <property type="protein sequence ID" value="AMU87332.1"/>
    <property type="molecule type" value="Genomic_DNA"/>
</dbReference>
<dbReference type="Proteomes" id="UP000076394">
    <property type="component" value="Chromosome"/>
</dbReference>
<evidence type="ECO:0000256" key="3">
    <source>
        <dbReference type="ARBA" id="ARBA00022485"/>
    </source>
</evidence>
<dbReference type="InterPro" id="IPR012832">
    <property type="entry name" value="RDH"/>
</dbReference>
<dbReference type="PANTHER" id="PTHR42827">
    <property type="entry name" value="IRON-SULFUR CLUSTER-BINDING PROTEIN-RELATED"/>
    <property type="match status" value="1"/>
</dbReference>
<evidence type="ECO:0000256" key="7">
    <source>
        <dbReference type="ARBA" id="ARBA00023004"/>
    </source>
</evidence>
<keyword evidence="6" id="KW-0677">Repeat</keyword>
<gene>
    <name evidence="12" type="primary">rdhA</name>
    <name evidence="13" type="ORF">CVH13_01142</name>
    <name evidence="12" type="ORF">Dm11a5_1506</name>
</gene>
<dbReference type="PANTHER" id="PTHR42827:SF1">
    <property type="entry name" value="IRON-SULFUR CLUSTER-BINDING PROTEIN"/>
    <property type="match status" value="1"/>
</dbReference>
<organism evidence="12 14">
    <name type="scientific">Dehalococcoides mccartyi</name>
    <dbReference type="NCBI Taxonomy" id="61435"/>
    <lineage>
        <taxon>Bacteria</taxon>
        <taxon>Bacillati</taxon>
        <taxon>Chloroflexota</taxon>
        <taxon>Dehalococcoidia</taxon>
        <taxon>Dehalococcoidales</taxon>
        <taxon>Dehalococcoidaceae</taxon>
        <taxon>Dehalococcoides</taxon>
    </lineage>
</organism>
<comment type="subcellular location">
    <subcellularLocation>
        <location evidence="1">Cell membrane</location>
    </subcellularLocation>
</comment>
<dbReference type="EMBL" id="PHFD01000222">
    <property type="protein sequence ID" value="PKH46341.1"/>
    <property type="molecule type" value="Genomic_DNA"/>
</dbReference>
<dbReference type="OrthoDB" id="9815745at2"/>
<dbReference type="InterPro" id="IPR017900">
    <property type="entry name" value="4Fe4S_Fe_S_CS"/>
</dbReference>
<protein>
    <submittedName>
        <fullName evidence="12">Reductive dehalogenase</fullName>
    </submittedName>
</protein>
<keyword evidence="8" id="KW-0411">Iron-sulfur</keyword>
<dbReference type="InterPro" id="IPR019546">
    <property type="entry name" value="TAT_signal_bac_arc"/>
</dbReference>
<dbReference type="GO" id="GO:0046872">
    <property type="term" value="F:metal ion binding"/>
    <property type="evidence" value="ECO:0007669"/>
    <property type="project" value="UniProtKB-KW"/>
</dbReference>
<dbReference type="InterPro" id="IPR017896">
    <property type="entry name" value="4Fe4S_Fe-S-bd"/>
</dbReference>
<proteinExistence type="predicted"/>